<feature type="transmembrane region" description="Helical" evidence="6">
    <location>
        <begin position="112"/>
        <end position="134"/>
    </location>
</feature>
<keyword evidence="3 6" id="KW-0812">Transmembrane</keyword>
<name>A0A3P3TXJ9_9BACL</name>
<dbReference type="Proteomes" id="UP000267017">
    <property type="component" value="Unassembled WGS sequence"/>
</dbReference>
<dbReference type="PANTHER" id="PTHR23531:SF1">
    <property type="entry name" value="QUINOLENE RESISTANCE PROTEIN NORA"/>
    <property type="match status" value="1"/>
</dbReference>
<dbReference type="InterPro" id="IPR052714">
    <property type="entry name" value="MFS_Exporter"/>
</dbReference>
<dbReference type="PANTHER" id="PTHR23531">
    <property type="entry name" value="QUINOLENE RESISTANCE PROTEIN NORA"/>
    <property type="match status" value="1"/>
</dbReference>
<feature type="transmembrane region" description="Helical" evidence="6">
    <location>
        <begin position="88"/>
        <end position="106"/>
    </location>
</feature>
<feature type="transmembrane region" description="Helical" evidence="6">
    <location>
        <begin position="239"/>
        <end position="264"/>
    </location>
</feature>
<feature type="transmembrane region" description="Helical" evidence="6">
    <location>
        <begin position="21"/>
        <end position="44"/>
    </location>
</feature>
<evidence type="ECO:0000256" key="1">
    <source>
        <dbReference type="ARBA" id="ARBA00004651"/>
    </source>
</evidence>
<dbReference type="Gene3D" id="1.20.1250.20">
    <property type="entry name" value="MFS general substrate transporter like domains"/>
    <property type="match status" value="2"/>
</dbReference>
<dbReference type="GO" id="GO:0005886">
    <property type="term" value="C:plasma membrane"/>
    <property type="evidence" value="ECO:0007669"/>
    <property type="project" value="UniProtKB-SubCell"/>
</dbReference>
<dbReference type="InterPro" id="IPR020846">
    <property type="entry name" value="MFS_dom"/>
</dbReference>
<accession>A0A3P3TXJ9</accession>
<feature type="transmembrane region" description="Helical" evidence="6">
    <location>
        <begin position="56"/>
        <end position="76"/>
    </location>
</feature>
<keyword evidence="5 6" id="KW-0472">Membrane</keyword>
<comment type="subcellular location">
    <subcellularLocation>
        <location evidence="1">Cell membrane</location>
        <topology evidence="1">Multi-pass membrane protein</topology>
    </subcellularLocation>
</comment>
<evidence type="ECO:0000256" key="4">
    <source>
        <dbReference type="ARBA" id="ARBA00022989"/>
    </source>
</evidence>
<dbReference type="CDD" id="cd17489">
    <property type="entry name" value="MFS_YfcJ_like"/>
    <property type="match status" value="1"/>
</dbReference>
<gene>
    <name evidence="8" type="ORF">EHV15_07820</name>
</gene>
<sequence>MRKLKMRKYNKSKTKETIWTQSFISIFIINIILNLGQFMTGALIPKFAAHLGGTATIVGMVTSMFAITALGVRPIVGPATGYFRKNRLLAVSTGVIILAFICYGIAADINMILVGRLLHGIGMGFLAPLSLALASDALPENRIASGIGIFSLGQAIATAIGPTLGLELVKVYGYNSTFIISAVAMGTVLLLILRLKSEAPSPNKRFKISLDNIIALEVIVPTIIMFFLAGAFSCINSFILIYGGATGVDDIGLFFTSYAVCLLFTRPISGKLTEKYGVSTTIIPGIVIFALSFIVISFSKSLPMFIVSGALSACGYGICQPSIQTLCMKLVPNERRGVAGNTNYIGVDTGYLITPSLAGLIVTIVQGYGGSEVDGYAIMYRLMIIPILIALVIFLFNRKSLTRNKTYAD</sequence>
<feature type="transmembrane region" description="Helical" evidence="6">
    <location>
        <begin position="146"/>
        <end position="166"/>
    </location>
</feature>
<dbReference type="PROSITE" id="PS50850">
    <property type="entry name" value="MFS"/>
    <property type="match status" value="1"/>
</dbReference>
<feature type="transmembrane region" description="Helical" evidence="6">
    <location>
        <begin position="214"/>
        <end position="233"/>
    </location>
</feature>
<evidence type="ECO:0000259" key="7">
    <source>
        <dbReference type="PROSITE" id="PS50850"/>
    </source>
</evidence>
<dbReference type="EMBL" id="RRCN01000001">
    <property type="protein sequence ID" value="RRJ62852.1"/>
    <property type="molecule type" value="Genomic_DNA"/>
</dbReference>
<evidence type="ECO:0000256" key="3">
    <source>
        <dbReference type="ARBA" id="ARBA00022692"/>
    </source>
</evidence>
<evidence type="ECO:0000256" key="5">
    <source>
        <dbReference type="ARBA" id="ARBA00023136"/>
    </source>
</evidence>
<proteinExistence type="predicted"/>
<feature type="transmembrane region" description="Helical" evidence="6">
    <location>
        <begin position="276"/>
        <end position="298"/>
    </location>
</feature>
<dbReference type="OrthoDB" id="9814001at2"/>
<feature type="transmembrane region" description="Helical" evidence="6">
    <location>
        <begin position="377"/>
        <end position="396"/>
    </location>
</feature>
<protein>
    <submittedName>
        <fullName evidence="8">MFS transporter</fullName>
    </submittedName>
</protein>
<reference evidence="8 9" key="1">
    <citation type="submission" date="2018-11" db="EMBL/GenBank/DDBJ databases">
        <title>Genome sequencing of Paenibacillus sp. KCOM 3021 (= ChDC PVNT-B20).</title>
        <authorList>
            <person name="Kook J.-K."/>
            <person name="Park S.-N."/>
            <person name="Lim Y.K."/>
        </authorList>
    </citation>
    <scope>NUCLEOTIDE SEQUENCE [LARGE SCALE GENOMIC DNA]</scope>
    <source>
        <strain evidence="8 9">KCOM 3021</strain>
    </source>
</reference>
<evidence type="ECO:0000313" key="9">
    <source>
        <dbReference type="Proteomes" id="UP000267017"/>
    </source>
</evidence>
<feature type="domain" description="Major facilitator superfamily (MFS) profile" evidence="7">
    <location>
        <begin position="22"/>
        <end position="401"/>
    </location>
</feature>
<keyword evidence="9" id="KW-1185">Reference proteome</keyword>
<dbReference type="InterPro" id="IPR011701">
    <property type="entry name" value="MFS"/>
</dbReference>
<evidence type="ECO:0000256" key="2">
    <source>
        <dbReference type="ARBA" id="ARBA00022448"/>
    </source>
</evidence>
<feature type="transmembrane region" description="Helical" evidence="6">
    <location>
        <begin position="344"/>
        <end position="365"/>
    </location>
</feature>
<dbReference type="InterPro" id="IPR036259">
    <property type="entry name" value="MFS_trans_sf"/>
</dbReference>
<feature type="transmembrane region" description="Helical" evidence="6">
    <location>
        <begin position="304"/>
        <end position="323"/>
    </location>
</feature>
<feature type="transmembrane region" description="Helical" evidence="6">
    <location>
        <begin position="172"/>
        <end position="193"/>
    </location>
</feature>
<dbReference type="Pfam" id="PF07690">
    <property type="entry name" value="MFS_1"/>
    <property type="match status" value="1"/>
</dbReference>
<dbReference type="RefSeq" id="WP_128630738.1">
    <property type="nucleotide sequence ID" value="NZ_RRCN01000001.1"/>
</dbReference>
<dbReference type="AlphaFoldDB" id="A0A3P3TXJ9"/>
<comment type="caution">
    <text evidence="8">The sequence shown here is derived from an EMBL/GenBank/DDBJ whole genome shotgun (WGS) entry which is preliminary data.</text>
</comment>
<dbReference type="GO" id="GO:0022857">
    <property type="term" value="F:transmembrane transporter activity"/>
    <property type="evidence" value="ECO:0007669"/>
    <property type="project" value="InterPro"/>
</dbReference>
<dbReference type="SUPFAM" id="SSF103473">
    <property type="entry name" value="MFS general substrate transporter"/>
    <property type="match status" value="1"/>
</dbReference>
<evidence type="ECO:0000313" key="8">
    <source>
        <dbReference type="EMBL" id="RRJ62852.1"/>
    </source>
</evidence>
<keyword evidence="2" id="KW-0813">Transport</keyword>
<keyword evidence="4 6" id="KW-1133">Transmembrane helix</keyword>
<evidence type="ECO:0000256" key="6">
    <source>
        <dbReference type="SAM" id="Phobius"/>
    </source>
</evidence>
<organism evidence="8 9">
    <name type="scientific">Paenibacillus oralis</name>
    <dbReference type="NCBI Taxonomy" id="2490856"/>
    <lineage>
        <taxon>Bacteria</taxon>
        <taxon>Bacillati</taxon>
        <taxon>Bacillota</taxon>
        <taxon>Bacilli</taxon>
        <taxon>Bacillales</taxon>
        <taxon>Paenibacillaceae</taxon>
        <taxon>Paenibacillus</taxon>
    </lineage>
</organism>